<reference evidence="2 3" key="1">
    <citation type="journal article" date="2016" name="Nat. Commun.">
        <title>Thousands of microbial genomes shed light on interconnected biogeochemical processes in an aquifer system.</title>
        <authorList>
            <person name="Anantharaman K."/>
            <person name="Brown C.T."/>
            <person name="Hug L.A."/>
            <person name="Sharon I."/>
            <person name="Castelle C.J."/>
            <person name="Probst A.J."/>
            <person name="Thomas B.C."/>
            <person name="Singh A."/>
            <person name="Wilkins M.J."/>
            <person name="Karaoz U."/>
            <person name="Brodie E.L."/>
            <person name="Williams K.H."/>
            <person name="Hubbard S.S."/>
            <person name="Banfield J.F."/>
        </authorList>
    </citation>
    <scope>NUCLEOTIDE SEQUENCE [LARGE SCALE GENOMIC DNA]</scope>
</reference>
<dbReference type="Pfam" id="PF13413">
    <property type="entry name" value="HTH_25"/>
    <property type="match status" value="1"/>
</dbReference>
<dbReference type="Proteomes" id="UP000177932">
    <property type="component" value="Unassembled WGS sequence"/>
</dbReference>
<keyword evidence="1" id="KW-0472">Membrane</keyword>
<proteinExistence type="predicted"/>
<comment type="caution">
    <text evidence="2">The sequence shown here is derived from an EMBL/GenBank/DDBJ whole genome shotgun (WGS) entry which is preliminary data.</text>
</comment>
<sequence length="267" mass="30087">MKHSREKNYSSFGETFRNFREGLGMSVKELSDLSKIQIRHLENLEREKFIELPPLVYTRGFLYKCSGIFTNGDILSNAKNKKKLKESGNCDLSREECFIALLRLYSAGKRVYESANFGAGNSRDFPNSGEKNSNNSIYAINSKHRGFLPSALITPKGILYFATSFFLVVVAGYLAVRFIPFVFIPQVIVEKPVSENVIVNSSSITFEGRAKWTSSLTLDNSEVYIGEKGEFKADINLEEGVNIAIFRARNIFGKGVEVARRIVYIKS</sequence>
<dbReference type="EMBL" id="MHOD01000005">
    <property type="protein sequence ID" value="OGZ58496.1"/>
    <property type="molecule type" value="Genomic_DNA"/>
</dbReference>
<protein>
    <recommendedName>
        <fullName evidence="4">HTH cro/C1-type domain-containing protein</fullName>
    </recommendedName>
</protein>
<evidence type="ECO:0000256" key="1">
    <source>
        <dbReference type="SAM" id="Phobius"/>
    </source>
</evidence>
<dbReference type="Gene3D" id="2.60.40.10">
    <property type="entry name" value="Immunoglobulins"/>
    <property type="match status" value="1"/>
</dbReference>
<feature type="transmembrane region" description="Helical" evidence="1">
    <location>
        <begin position="158"/>
        <end position="184"/>
    </location>
</feature>
<keyword evidence="1" id="KW-0812">Transmembrane</keyword>
<dbReference type="InterPro" id="IPR010982">
    <property type="entry name" value="Lambda_DNA-bd_dom_sf"/>
</dbReference>
<evidence type="ECO:0000313" key="3">
    <source>
        <dbReference type="Proteomes" id="UP000177932"/>
    </source>
</evidence>
<dbReference type="GO" id="GO:0003677">
    <property type="term" value="F:DNA binding"/>
    <property type="evidence" value="ECO:0007669"/>
    <property type="project" value="InterPro"/>
</dbReference>
<dbReference type="InterPro" id="IPR013783">
    <property type="entry name" value="Ig-like_fold"/>
</dbReference>
<name>A0A1G2H7P8_9BACT</name>
<dbReference type="AlphaFoldDB" id="A0A1G2H7P8"/>
<dbReference type="Gene3D" id="1.10.260.40">
    <property type="entry name" value="lambda repressor-like DNA-binding domains"/>
    <property type="match status" value="1"/>
</dbReference>
<dbReference type="STRING" id="1802158.A2827_01575"/>
<evidence type="ECO:0000313" key="2">
    <source>
        <dbReference type="EMBL" id="OGZ58496.1"/>
    </source>
</evidence>
<keyword evidence="1" id="KW-1133">Transmembrane helix</keyword>
<organism evidence="2 3">
    <name type="scientific">Candidatus Spechtbacteria bacterium RIFCSPHIGHO2_01_FULL_43_30</name>
    <dbReference type="NCBI Taxonomy" id="1802158"/>
    <lineage>
        <taxon>Bacteria</taxon>
        <taxon>Candidatus Spechtiibacteriota</taxon>
    </lineage>
</organism>
<evidence type="ECO:0008006" key="4">
    <source>
        <dbReference type="Google" id="ProtNLM"/>
    </source>
</evidence>
<accession>A0A1G2H7P8</accession>
<gene>
    <name evidence="2" type="ORF">A2827_01575</name>
</gene>